<dbReference type="AlphaFoldDB" id="A0A0C2EQ08"/>
<protein>
    <submittedName>
        <fullName evidence="2">Uncharacterized protein</fullName>
    </submittedName>
</protein>
<dbReference type="PATRIC" id="fig|226910.6.peg.5565"/>
<proteinExistence type="predicted"/>
<organism evidence="2 3">
    <name type="scientific">Pseudomonas batumici</name>
    <dbReference type="NCBI Taxonomy" id="226910"/>
    <lineage>
        <taxon>Bacteria</taxon>
        <taxon>Pseudomonadati</taxon>
        <taxon>Pseudomonadota</taxon>
        <taxon>Gammaproteobacteria</taxon>
        <taxon>Pseudomonadales</taxon>
        <taxon>Pseudomonadaceae</taxon>
        <taxon>Pseudomonas</taxon>
    </lineage>
</organism>
<sequence length="648" mass="72925">MFAVLQLQDVFHYFDAAATGQGGKALIDRQVEVQRSREQGLVQRRTTESGVGPGEEVHRVAVFDHHAFRQTGRTRGVDQIRQVCRGQSRHLRILDGLVLPGALIKIDDRNRNARQQITGCGLRQYGCRSTVLQHIGNPLYRVSRVQRHITAARLEDPQQANNHLRPAFDADPNPRIRHHTLLTKNMGQTVGLLVKLAITQPLFTMDHRQGLRRALHLLLEQAMNRLRLRIIQRGGVEPEQQLLTLRRRQYRQPSQRHLRALCKGSHQTRQRGLHITADPLRIDAGSRLYRQTEAHIVIVHRKRQRVVGPLTATEAFDTLPGIQRLLADLTGTVPVVEQGAEQWRRRRHPAATLGQRQGSMLMAKQRGEPAMGRFERGPGAQGAEVQAQRQGVDKHPQRPIGPRAALHTAQQHGTEHDLLASAQAAQHQAPGQVHQARRADTRLTGVATQTPGQLKVQRQVGFGDRLLVAPNFLLFERQGRSVDIAEHVAEEGFVGLLAHPQARLGHIIAIRHGRRQRRRLPTQAGLHFLLHHREGGVVNGDVMEQQDANPAPVERIFADGQLQQRCLLQIQAIVRRIEALQQLRQRLSGSRARLEDLDHQPGLAPDHLHRCFQPFPDDRGTQHIVTIDHVLQCLDKIVQAAAAVEAEL</sequence>
<evidence type="ECO:0000313" key="2">
    <source>
        <dbReference type="EMBL" id="KIH80673.1"/>
    </source>
</evidence>
<reference evidence="2 3" key="1">
    <citation type="submission" date="2015-01" db="EMBL/GenBank/DDBJ databases">
        <title>Complete genome of Pseudomonas batumici UCM B-321 producer of the batumin antibiotic with strong antistaphilococcal and potential anticancer activity.</title>
        <authorList>
            <person name="Klochko V.V."/>
            <person name="Zelena L.B."/>
            <person name="Elena K.A."/>
            <person name="Reva O.N."/>
        </authorList>
    </citation>
    <scope>NUCLEOTIDE SEQUENCE [LARGE SCALE GENOMIC DNA]</scope>
    <source>
        <strain evidence="2 3">UCM B-321</strain>
    </source>
</reference>
<accession>A0A0C2EQ08</accession>
<evidence type="ECO:0000313" key="3">
    <source>
        <dbReference type="Proteomes" id="UP000031535"/>
    </source>
</evidence>
<dbReference type="EMBL" id="JXDG01000074">
    <property type="protein sequence ID" value="KIH80673.1"/>
    <property type="molecule type" value="Genomic_DNA"/>
</dbReference>
<comment type="caution">
    <text evidence="2">The sequence shown here is derived from an EMBL/GenBank/DDBJ whole genome shotgun (WGS) entry which is preliminary data.</text>
</comment>
<dbReference type="Proteomes" id="UP000031535">
    <property type="component" value="Unassembled WGS sequence"/>
</dbReference>
<dbReference type="AntiFam" id="ANF00174">
    <property type="entry name" value="Shadow ORF (irp2)"/>
</dbReference>
<gene>
    <name evidence="2" type="ORF">UCMB321_5577</name>
</gene>
<feature type="region of interest" description="Disordered" evidence="1">
    <location>
        <begin position="370"/>
        <end position="400"/>
    </location>
</feature>
<dbReference type="AntiFam" id="ANF00178">
    <property type="entry name" value="Shadow ORF (opposite dhbF)"/>
</dbReference>
<evidence type="ECO:0000256" key="1">
    <source>
        <dbReference type="SAM" id="MobiDB-lite"/>
    </source>
</evidence>
<keyword evidence="3" id="KW-1185">Reference proteome</keyword>
<name>A0A0C2EQ08_9PSED</name>